<dbReference type="SUPFAM" id="SSF52317">
    <property type="entry name" value="Class I glutamine amidotransferase-like"/>
    <property type="match status" value="1"/>
</dbReference>
<sequence length="129" mass="14158">MSKIVVIITNMFEDSEYSKPVNAFKKAGHKIIRVGLKEGEVVKGKKKGTPVKIDKAVTDVSVEDFDALLIPGGYSPDKLRANEDAVKFTKEFAESGKPIFSICHGPQLLITADVLKGRKITGWKSIIQI</sequence>
<organism evidence="3">
    <name type="scientific">marine sediment metagenome</name>
    <dbReference type="NCBI Taxonomy" id="412755"/>
    <lineage>
        <taxon>unclassified sequences</taxon>
        <taxon>metagenomes</taxon>
        <taxon>ecological metagenomes</taxon>
    </lineage>
</organism>
<comment type="caution">
    <text evidence="3">The sequence shown here is derived from an EMBL/GenBank/DDBJ whole genome shotgun (WGS) entry which is preliminary data.</text>
</comment>
<dbReference type="PROSITE" id="PS51276">
    <property type="entry name" value="PEPTIDASE_C56_PFPI"/>
    <property type="match status" value="1"/>
</dbReference>
<reference evidence="3" key="1">
    <citation type="journal article" date="2014" name="Front. Microbiol.">
        <title>High frequency of phylogenetically diverse reductive dehalogenase-homologous genes in deep subseafloor sedimentary metagenomes.</title>
        <authorList>
            <person name="Kawai M."/>
            <person name="Futagami T."/>
            <person name="Toyoda A."/>
            <person name="Takaki Y."/>
            <person name="Nishi S."/>
            <person name="Hori S."/>
            <person name="Arai W."/>
            <person name="Tsubouchi T."/>
            <person name="Morono Y."/>
            <person name="Uchiyama I."/>
            <person name="Ito T."/>
            <person name="Fujiyama A."/>
            <person name="Inagaki F."/>
            <person name="Takami H."/>
        </authorList>
    </citation>
    <scope>NUCLEOTIDE SEQUENCE</scope>
    <source>
        <strain evidence="3">Expedition CK06-06</strain>
    </source>
</reference>
<dbReference type="InterPro" id="IPR006286">
    <property type="entry name" value="C56_PfpI-like"/>
</dbReference>
<accession>X1CXH0</accession>
<comment type="similarity">
    <text evidence="1">Belongs to the peptidase C56 family.</text>
</comment>
<dbReference type="PANTHER" id="PTHR42733">
    <property type="entry name" value="DJ-1 PROTEIN"/>
    <property type="match status" value="1"/>
</dbReference>
<dbReference type="InterPro" id="IPR002818">
    <property type="entry name" value="DJ-1/PfpI"/>
</dbReference>
<dbReference type="EMBL" id="BART01025426">
    <property type="protein sequence ID" value="GAH00760.1"/>
    <property type="molecule type" value="Genomic_DNA"/>
</dbReference>
<name>X1CXH0_9ZZZZ</name>
<dbReference type="InterPro" id="IPR029062">
    <property type="entry name" value="Class_I_gatase-like"/>
</dbReference>
<dbReference type="PANTHER" id="PTHR42733:SF2">
    <property type="entry name" value="DJ-1_THIJ_PFPI FAMILY PROTEIN"/>
    <property type="match status" value="1"/>
</dbReference>
<dbReference type="Pfam" id="PF01965">
    <property type="entry name" value="DJ-1_PfpI"/>
    <property type="match status" value="1"/>
</dbReference>
<proteinExistence type="inferred from homology"/>
<evidence type="ECO:0000313" key="3">
    <source>
        <dbReference type="EMBL" id="GAH00760.1"/>
    </source>
</evidence>
<protein>
    <recommendedName>
        <fullName evidence="2">DJ-1/PfpI domain-containing protein</fullName>
    </recommendedName>
</protein>
<dbReference type="NCBIfam" id="TIGR01382">
    <property type="entry name" value="PfpI"/>
    <property type="match status" value="1"/>
</dbReference>
<dbReference type="Gene3D" id="3.40.50.880">
    <property type="match status" value="1"/>
</dbReference>
<feature type="domain" description="DJ-1/PfpI" evidence="2">
    <location>
        <begin position="3"/>
        <end position="126"/>
    </location>
</feature>
<evidence type="ECO:0000259" key="2">
    <source>
        <dbReference type="Pfam" id="PF01965"/>
    </source>
</evidence>
<evidence type="ECO:0000256" key="1">
    <source>
        <dbReference type="ARBA" id="ARBA00008542"/>
    </source>
</evidence>
<dbReference type="AlphaFoldDB" id="X1CXH0"/>
<dbReference type="PROSITE" id="PS51273">
    <property type="entry name" value="GATASE_TYPE_1"/>
    <property type="match status" value="1"/>
</dbReference>
<gene>
    <name evidence="3" type="ORF">S01H4_45643</name>
</gene>